<evidence type="ECO:0000313" key="3">
    <source>
        <dbReference type="Proteomes" id="UP001164746"/>
    </source>
</evidence>
<dbReference type="EMBL" id="CP111022">
    <property type="protein sequence ID" value="WAR19331.1"/>
    <property type="molecule type" value="Genomic_DNA"/>
</dbReference>
<evidence type="ECO:0000313" key="2">
    <source>
        <dbReference type="EMBL" id="WAR19331.1"/>
    </source>
</evidence>
<name>A0ABY7FJ98_MYAAR</name>
<organism evidence="2 3">
    <name type="scientific">Mya arenaria</name>
    <name type="common">Soft-shell clam</name>
    <dbReference type="NCBI Taxonomy" id="6604"/>
    <lineage>
        <taxon>Eukaryota</taxon>
        <taxon>Metazoa</taxon>
        <taxon>Spiralia</taxon>
        <taxon>Lophotrochozoa</taxon>
        <taxon>Mollusca</taxon>
        <taxon>Bivalvia</taxon>
        <taxon>Autobranchia</taxon>
        <taxon>Heteroconchia</taxon>
        <taxon>Euheterodonta</taxon>
        <taxon>Imparidentia</taxon>
        <taxon>Neoheterodontei</taxon>
        <taxon>Myida</taxon>
        <taxon>Myoidea</taxon>
        <taxon>Myidae</taxon>
        <taxon>Mya</taxon>
    </lineage>
</organism>
<evidence type="ECO:0000259" key="1">
    <source>
        <dbReference type="Pfam" id="PF03184"/>
    </source>
</evidence>
<proteinExistence type="predicted"/>
<accession>A0ABY7FJ98</accession>
<dbReference type="InterPro" id="IPR004875">
    <property type="entry name" value="DDE_SF_endonuclease_dom"/>
</dbReference>
<sequence length="305" mass="33011">MDDAIGERWFDEVFLKFCEPKRPQLLILDGHSSHETLGILMRAIENVHILSLPPHTTHMLQPLDKSVFGPVNRKYNQVCSEFLQENPLHQSGFKACGIYPLDADVIPDKAFGPSEPTDKPAVMLAVPTTDHGGPQISGDACSMSLCNTTVASAPSESTPEQSAMPDMPLEDQSLLPIGTDPSTDNGLASDHYLETSVSSVDDLSETRTAVDNLLASCGMMNVTGESLVLSPTKQTQENGLNDLLDISDTLQLSSLLSDKDVIVQPLIDENGNQIVLSFTEGTPKKATEIENEITNIFVPPSLQTP</sequence>
<feature type="domain" description="DDE-1" evidence="1">
    <location>
        <begin position="1"/>
        <end position="93"/>
    </location>
</feature>
<gene>
    <name evidence="2" type="ORF">MAR_001169</name>
</gene>
<dbReference type="Pfam" id="PF03184">
    <property type="entry name" value="DDE_1"/>
    <property type="match status" value="1"/>
</dbReference>
<dbReference type="Proteomes" id="UP001164746">
    <property type="component" value="Chromosome 11"/>
</dbReference>
<reference evidence="2" key="1">
    <citation type="submission" date="2022-11" db="EMBL/GenBank/DDBJ databases">
        <title>Centuries of genome instability and evolution in soft-shell clam transmissible cancer (bioRxiv).</title>
        <authorList>
            <person name="Hart S.F.M."/>
            <person name="Yonemitsu M.A."/>
            <person name="Giersch R.M."/>
            <person name="Beal B.F."/>
            <person name="Arriagada G."/>
            <person name="Davis B.W."/>
            <person name="Ostrander E.A."/>
            <person name="Goff S.P."/>
            <person name="Metzger M.J."/>
        </authorList>
    </citation>
    <scope>NUCLEOTIDE SEQUENCE</scope>
    <source>
        <strain evidence="2">MELC-2E11</strain>
        <tissue evidence="2">Siphon/mantle</tissue>
    </source>
</reference>
<protein>
    <recommendedName>
        <fullName evidence="1">DDE-1 domain-containing protein</fullName>
    </recommendedName>
</protein>
<keyword evidence="3" id="KW-1185">Reference proteome</keyword>